<name>A0A6I9WJ66_9HYME</name>
<protein>
    <submittedName>
        <fullName evidence="13">Aminopeptidase N-like</fullName>
    </submittedName>
</protein>
<dbReference type="InterPro" id="IPR045357">
    <property type="entry name" value="Aminopeptidase_N-like_N"/>
</dbReference>
<evidence type="ECO:0000256" key="7">
    <source>
        <dbReference type="ARBA" id="ARBA00023136"/>
    </source>
</evidence>
<dbReference type="Proteomes" id="UP000504615">
    <property type="component" value="Unplaced"/>
</dbReference>
<gene>
    <name evidence="13" type="primary">LOC105430784</name>
</gene>
<dbReference type="GO" id="GO:0005615">
    <property type="term" value="C:extracellular space"/>
    <property type="evidence" value="ECO:0007669"/>
    <property type="project" value="TreeGrafter"/>
</dbReference>
<dbReference type="Gene3D" id="1.25.50.20">
    <property type="match status" value="1"/>
</dbReference>
<dbReference type="InterPro" id="IPR024571">
    <property type="entry name" value="ERAP1-like_C_dom"/>
</dbReference>
<keyword evidence="6" id="KW-1133">Transmembrane helix</keyword>
<evidence type="ECO:0000256" key="5">
    <source>
        <dbReference type="ARBA" id="ARBA00022692"/>
    </source>
</evidence>
<proteinExistence type="inferred from homology"/>
<evidence type="ECO:0000256" key="6">
    <source>
        <dbReference type="ARBA" id="ARBA00022989"/>
    </source>
</evidence>
<keyword evidence="8" id="KW-1015">Disulfide bond</keyword>
<evidence type="ECO:0000313" key="12">
    <source>
        <dbReference type="Proteomes" id="UP000504615"/>
    </source>
</evidence>
<dbReference type="AlphaFoldDB" id="A0A6I9WJ66"/>
<evidence type="ECO:0000256" key="8">
    <source>
        <dbReference type="ARBA" id="ARBA00023157"/>
    </source>
</evidence>
<dbReference type="GO" id="GO:0005737">
    <property type="term" value="C:cytoplasm"/>
    <property type="evidence" value="ECO:0007669"/>
    <property type="project" value="TreeGrafter"/>
</dbReference>
<feature type="domain" description="Aminopeptidase N-like N-terminal" evidence="11">
    <location>
        <begin position="18"/>
        <end position="85"/>
    </location>
</feature>
<evidence type="ECO:0000256" key="3">
    <source>
        <dbReference type="ARBA" id="ARBA00022438"/>
    </source>
</evidence>
<keyword evidence="9" id="KW-0325">Glycoprotein</keyword>
<dbReference type="PRINTS" id="PR00756">
    <property type="entry name" value="ALADIPTASE"/>
</dbReference>
<dbReference type="InterPro" id="IPR001930">
    <property type="entry name" value="Peptidase_M1"/>
</dbReference>
<keyword evidence="4" id="KW-1003">Cell membrane</keyword>
<evidence type="ECO:0000259" key="10">
    <source>
        <dbReference type="Pfam" id="PF11838"/>
    </source>
</evidence>
<dbReference type="GeneID" id="105430784"/>
<evidence type="ECO:0000256" key="4">
    <source>
        <dbReference type="ARBA" id="ARBA00022475"/>
    </source>
</evidence>
<dbReference type="GO" id="GO:0070006">
    <property type="term" value="F:metalloaminopeptidase activity"/>
    <property type="evidence" value="ECO:0007669"/>
    <property type="project" value="TreeGrafter"/>
</dbReference>
<dbReference type="GO" id="GO:0006508">
    <property type="term" value="P:proteolysis"/>
    <property type="evidence" value="ECO:0007669"/>
    <property type="project" value="InterPro"/>
</dbReference>
<dbReference type="KEGG" id="pbar:105430784"/>
<comment type="similarity">
    <text evidence="2">Belongs to the peptidase M1 family.</text>
</comment>
<dbReference type="RefSeq" id="XP_011642794.2">
    <property type="nucleotide sequence ID" value="XM_011644492.2"/>
</dbReference>
<dbReference type="Gene3D" id="1.10.390.10">
    <property type="entry name" value="Neutral Protease Domain 2"/>
    <property type="match status" value="1"/>
</dbReference>
<dbReference type="PANTHER" id="PTHR11533">
    <property type="entry name" value="PROTEASE M1 ZINC METALLOPROTEASE"/>
    <property type="match status" value="1"/>
</dbReference>
<evidence type="ECO:0000256" key="1">
    <source>
        <dbReference type="ARBA" id="ARBA00004401"/>
    </source>
</evidence>
<feature type="domain" description="ERAP1-like C-terminal" evidence="10">
    <location>
        <begin position="340"/>
        <end position="498"/>
    </location>
</feature>
<accession>A0A6I9WJ66</accession>
<comment type="subcellular location">
    <subcellularLocation>
        <location evidence="1">Cell membrane</location>
        <topology evidence="1">Single-pass type II membrane protein</topology>
    </subcellularLocation>
</comment>
<evidence type="ECO:0000313" key="13">
    <source>
        <dbReference type="RefSeq" id="XP_011642794.2"/>
    </source>
</evidence>
<keyword evidence="7" id="KW-0472">Membrane</keyword>
<dbReference type="GO" id="GO:0042277">
    <property type="term" value="F:peptide binding"/>
    <property type="evidence" value="ECO:0007669"/>
    <property type="project" value="TreeGrafter"/>
</dbReference>
<dbReference type="SUPFAM" id="SSF63737">
    <property type="entry name" value="Leukotriene A4 hydrolase N-terminal domain"/>
    <property type="match status" value="1"/>
</dbReference>
<keyword evidence="3" id="KW-0645">Protease</keyword>
<dbReference type="Gene3D" id="2.60.40.1910">
    <property type="match status" value="1"/>
</dbReference>
<dbReference type="PANTHER" id="PTHR11533:SF276">
    <property type="entry name" value="GLUTAMYL AMINOPEPTIDASE"/>
    <property type="match status" value="1"/>
</dbReference>
<keyword evidence="3" id="KW-0031">Aminopeptidase</keyword>
<evidence type="ECO:0000256" key="2">
    <source>
        <dbReference type="ARBA" id="ARBA00010136"/>
    </source>
</evidence>
<reference evidence="13" key="1">
    <citation type="submission" date="2025-08" db="UniProtKB">
        <authorList>
            <consortium name="RefSeq"/>
        </authorList>
    </citation>
    <scope>IDENTIFICATION</scope>
</reference>
<dbReference type="InterPro" id="IPR027268">
    <property type="entry name" value="Peptidase_M4/M1_CTD_sf"/>
</dbReference>
<organism evidence="12 13">
    <name type="scientific">Pogonomyrmex barbatus</name>
    <name type="common">red harvester ant</name>
    <dbReference type="NCBI Taxonomy" id="144034"/>
    <lineage>
        <taxon>Eukaryota</taxon>
        <taxon>Metazoa</taxon>
        <taxon>Ecdysozoa</taxon>
        <taxon>Arthropoda</taxon>
        <taxon>Hexapoda</taxon>
        <taxon>Insecta</taxon>
        <taxon>Pterygota</taxon>
        <taxon>Neoptera</taxon>
        <taxon>Endopterygota</taxon>
        <taxon>Hymenoptera</taxon>
        <taxon>Apocrita</taxon>
        <taxon>Aculeata</taxon>
        <taxon>Formicoidea</taxon>
        <taxon>Formicidae</taxon>
        <taxon>Myrmicinae</taxon>
        <taxon>Pogonomyrmex</taxon>
    </lineage>
</organism>
<dbReference type="Pfam" id="PF11838">
    <property type="entry name" value="ERAP1_C"/>
    <property type="match status" value="1"/>
</dbReference>
<keyword evidence="5" id="KW-0812">Transmembrane</keyword>
<dbReference type="GO" id="GO:0043171">
    <property type="term" value="P:peptide catabolic process"/>
    <property type="evidence" value="ECO:0007669"/>
    <property type="project" value="TreeGrafter"/>
</dbReference>
<dbReference type="Pfam" id="PF17900">
    <property type="entry name" value="Peptidase_M1_N"/>
    <property type="match status" value="1"/>
</dbReference>
<dbReference type="Gene3D" id="2.60.40.1730">
    <property type="entry name" value="tricorn interacting facor f3 domain"/>
    <property type="match status" value="1"/>
</dbReference>
<dbReference type="GO" id="GO:0005886">
    <property type="term" value="C:plasma membrane"/>
    <property type="evidence" value="ECO:0007669"/>
    <property type="project" value="UniProtKB-SubCell"/>
</dbReference>
<keyword evidence="3" id="KW-0378">Hydrolase</keyword>
<sequence>MNEIMNELITLIKHVRWLIIANNLATGARHIFPCWDEAGLKAKFTITIKHSEHYHVHSNIVSNRILTNVSKVITRFQTTPEISTYHIAIVLFDGNDYCRLLSSHIELWCRCQEIENKLYDFELIKNVKNIIEYVWSREQPLSVHHYIIPGLKDDGMDKFDFVFYREEDTIYNEEVDPIARKIEISRLIGRKMVGQLFTKISSSWWSYMWLHEGIATLLGVYIINKTEFIIINFIRTSNVDDFWTDIQSIYELQTKGSREINVKDIMDPWIKEKRYPVLDVTVNYLNEMKTISIKNFEKWTIPLTYTVSPNINFRDTLALNWVEVELEHISQVTQELKCQWIIVNRQQTGYYRVNYKKDEWLNISCYLNSENYTNIHVLNRAQIIDDAFHFVTTNKLHYSVFVELTSYLSQETDYIAWYPMFKAIERMSYVIPFLENTENFKMQLLKLFNSLLQKIEYEENPNEDDHIKCLRQEAIRWACILGDKKCKEAAKIILQRHLRSHQT</sequence>
<dbReference type="GO" id="GO:0008270">
    <property type="term" value="F:zinc ion binding"/>
    <property type="evidence" value="ECO:0007669"/>
    <property type="project" value="TreeGrafter"/>
</dbReference>
<dbReference type="OrthoDB" id="10031169at2759"/>
<dbReference type="InterPro" id="IPR042097">
    <property type="entry name" value="Aminopeptidase_N-like_N_sf"/>
</dbReference>
<keyword evidence="12" id="KW-1185">Reference proteome</keyword>
<evidence type="ECO:0000259" key="11">
    <source>
        <dbReference type="Pfam" id="PF17900"/>
    </source>
</evidence>
<evidence type="ECO:0000256" key="9">
    <source>
        <dbReference type="ARBA" id="ARBA00023180"/>
    </source>
</evidence>
<dbReference type="InterPro" id="IPR050344">
    <property type="entry name" value="Peptidase_M1_aminopeptidases"/>
</dbReference>